<protein>
    <submittedName>
        <fullName evidence="1">Uncharacterized protein</fullName>
    </submittedName>
</protein>
<gene>
    <name evidence="1" type="ORF">HND93_18345</name>
</gene>
<reference evidence="1 2" key="1">
    <citation type="submission" date="2020-05" db="EMBL/GenBank/DDBJ databases">
        <title>Azospirillum oleiclasticum sp. nov, a nitrogen-fixing and heavy crude oil-emulsifying bacterium isolated from the crude oil of Yumen Oilfield.</title>
        <authorList>
            <person name="Wu D."/>
            <person name="Cai M."/>
            <person name="Zhang X."/>
        </authorList>
    </citation>
    <scope>NUCLEOTIDE SEQUENCE [LARGE SCALE GENOMIC DNA]</scope>
    <source>
        <strain evidence="1 2">ROY-1-1-2</strain>
    </source>
</reference>
<organism evidence="1 2">
    <name type="scientific">Azospirillum oleiclasticum</name>
    <dbReference type="NCBI Taxonomy" id="2735135"/>
    <lineage>
        <taxon>Bacteria</taxon>
        <taxon>Pseudomonadati</taxon>
        <taxon>Pseudomonadota</taxon>
        <taxon>Alphaproteobacteria</taxon>
        <taxon>Rhodospirillales</taxon>
        <taxon>Azospirillaceae</taxon>
        <taxon>Azospirillum</taxon>
    </lineage>
</organism>
<keyword evidence="2" id="KW-1185">Reference proteome</keyword>
<evidence type="ECO:0000313" key="2">
    <source>
        <dbReference type="Proteomes" id="UP000584642"/>
    </source>
</evidence>
<proteinExistence type="predicted"/>
<sequence>MNHVARAEIGLTEAEKATAERMADAFADAFARLLPEARIVGRRWESWPEDAVFLVVDVTVPRPLLDDTQGLIERERRAKAMLRADGVPWSGRMVAEYTQRIDGA</sequence>
<dbReference type="RefSeq" id="WP_180283456.1">
    <property type="nucleotide sequence ID" value="NZ_JABFDB010000013.1"/>
</dbReference>
<dbReference type="Proteomes" id="UP000584642">
    <property type="component" value="Unassembled WGS sequence"/>
</dbReference>
<dbReference type="EMBL" id="JABFDB010000013">
    <property type="protein sequence ID" value="NYZ21678.1"/>
    <property type="molecule type" value="Genomic_DNA"/>
</dbReference>
<evidence type="ECO:0000313" key="1">
    <source>
        <dbReference type="EMBL" id="NYZ21678.1"/>
    </source>
</evidence>
<accession>A0ABX2TEW4</accession>
<name>A0ABX2TEW4_9PROT</name>
<comment type="caution">
    <text evidence="1">The sequence shown here is derived from an EMBL/GenBank/DDBJ whole genome shotgun (WGS) entry which is preliminary data.</text>
</comment>